<sequence>MSAPAPCPSALPEPDVERAESAAERLGGVRTDLANAVEWGSVTQLQADRFYAQVQARIERGL</sequence>
<protein>
    <submittedName>
        <fullName evidence="2">Uncharacterized protein</fullName>
    </submittedName>
</protein>
<dbReference type="RefSeq" id="WP_227928726.1">
    <property type="nucleotide sequence ID" value="NZ_JAJFZT010000005.1"/>
</dbReference>
<evidence type="ECO:0000313" key="3">
    <source>
        <dbReference type="Proteomes" id="UP001155145"/>
    </source>
</evidence>
<dbReference type="AlphaFoldDB" id="A0A9X1S9L1"/>
<feature type="compositionally biased region" description="Pro residues" evidence="1">
    <location>
        <begin position="1"/>
        <end position="11"/>
    </location>
</feature>
<reference evidence="2" key="1">
    <citation type="submission" date="2021-10" db="EMBL/GenBank/DDBJ databases">
        <title>Novel species in genus Arthrobacter.</title>
        <authorList>
            <person name="Liu Y."/>
        </authorList>
    </citation>
    <scope>NUCLEOTIDE SEQUENCE</scope>
    <source>
        <strain evidence="2">Zg-Y462</strain>
    </source>
</reference>
<name>A0A9X1S9L1_9MICC</name>
<feature type="region of interest" description="Disordered" evidence="1">
    <location>
        <begin position="1"/>
        <end position="23"/>
    </location>
</feature>
<gene>
    <name evidence="2" type="ORF">LJ755_07815</name>
</gene>
<dbReference type="Proteomes" id="UP001155145">
    <property type="component" value="Unassembled WGS sequence"/>
</dbReference>
<evidence type="ECO:0000313" key="2">
    <source>
        <dbReference type="EMBL" id="MCC3272636.1"/>
    </source>
</evidence>
<comment type="caution">
    <text evidence="2">The sequence shown here is derived from an EMBL/GenBank/DDBJ whole genome shotgun (WGS) entry which is preliminary data.</text>
</comment>
<organism evidence="2 3">
    <name type="scientific">Arthrobacter zhangbolii</name>
    <dbReference type="NCBI Taxonomy" id="2886936"/>
    <lineage>
        <taxon>Bacteria</taxon>
        <taxon>Bacillati</taxon>
        <taxon>Actinomycetota</taxon>
        <taxon>Actinomycetes</taxon>
        <taxon>Micrococcales</taxon>
        <taxon>Micrococcaceae</taxon>
        <taxon>Arthrobacter</taxon>
    </lineage>
</organism>
<evidence type="ECO:0000256" key="1">
    <source>
        <dbReference type="SAM" id="MobiDB-lite"/>
    </source>
</evidence>
<accession>A0A9X1S9L1</accession>
<dbReference type="EMBL" id="JAJFZT010000005">
    <property type="protein sequence ID" value="MCC3272636.1"/>
    <property type="molecule type" value="Genomic_DNA"/>
</dbReference>
<proteinExistence type="predicted"/>